<protein>
    <submittedName>
        <fullName evidence="2">Uncharacterized protein</fullName>
    </submittedName>
</protein>
<feature type="compositionally biased region" description="Basic and acidic residues" evidence="1">
    <location>
        <begin position="221"/>
        <end position="231"/>
    </location>
</feature>
<reference evidence="2 3" key="1">
    <citation type="journal article" date="2016" name="Mol. Biol. Evol.">
        <title>Comparative Genomics of Early-Diverging Mushroom-Forming Fungi Provides Insights into the Origins of Lignocellulose Decay Capabilities.</title>
        <authorList>
            <person name="Nagy L.G."/>
            <person name="Riley R."/>
            <person name="Tritt A."/>
            <person name="Adam C."/>
            <person name="Daum C."/>
            <person name="Floudas D."/>
            <person name="Sun H."/>
            <person name="Yadav J.S."/>
            <person name="Pangilinan J."/>
            <person name="Larsson K.H."/>
            <person name="Matsuura K."/>
            <person name="Barry K."/>
            <person name="Labutti K."/>
            <person name="Kuo R."/>
            <person name="Ohm R.A."/>
            <person name="Bhattacharya S.S."/>
            <person name="Shirouzu T."/>
            <person name="Yoshinaga Y."/>
            <person name="Martin F.M."/>
            <person name="Grigoriev I.V."/>
            <person name="Hibbett D.S."/>
        </authorList>
    </citation>
    <scope>NUCLEOTIDE SEQUENCE [LARGE SCALE GENOMIC DNA]</scope>
    <source>
        <strain evidence="2 3">HHB12733</strain>
    </source>
</reference>
<gene>
    <name evidence="2" type="ORF">CALCODRAFT_112758</name>
</gene>
<name>A0A165D175_9BASI</name>
<feature type="compositionally biased region" description="Basic residues" evidence="1">
    <location>
        <begin position="232"/>
        <end position="252"/>
    </location>
</feature>
<keyword evidence="3" id="KW-1185">Reference proteome</keyword>
<feature type="compositionally biased region" description="Basic and acidic residues" evidence="1">
    <location>
        <begin position="396"/>
        <end position="408"/>
    </location>
</feature>
<evidence type="ECO:0000313" key="3">
    <source>
        <dbReference type="Proteomes" id="UP000076842"/>
    </source>
</evidence>
<feature type="compositionally biased region" description="Basic residues" evidence="1">
    <location>
        <begin position="283"/>
        <end position="293"/>
    </location>
</feature>
<feature type="region of interest" description="Disordered" evidence="1">
    <location>
        <begin position="1"/>
        <end position="53"/>
    </location>
</feature>
<feature type="region of interest" description="Disordered" evidence="1">
    <location>
        <begin position="396"/>
        <end position="490"/>
    </location>
</feature>
<organism evidence="2 3">
    <name type="scientific">Calocera cornea HHB12733</name>
    <dbReference type="NCBI Taxonomy" id="1353952"/>
    <lineage>
        <taxon>Eukaryota</taxon>
        <taxon>Fungi</taxon>
        <taxon>Dikarya</taxon>
        <taxon>Basidiomycota</taxon>
        <taxon>Agaricomycotina</taxon>
        <taxon>Dacrymycetes</taxon>
        <taxon>Dacrymycetales</taxon>
        <taxon>Dacrymycetaceae</taxon>
        <taxon>Calocera</taxon>
    </lineage>
</organism>
<evidence type="ECO:0000313" key="2">
    <source>
        <dbReference type="EMBL" id="KZT51843.1"/>
    </source>
</evidence>
<sequence length="544" mass="61183">MPSSHQHRPVHDRARRGPPVVGCRKRPHSKRVRSTAAASPARTPGLGDGVTRPDRFATTTYNCLPVVAMGAPSPPPPHTKQHHRGMYLPTPRSLADARTAALTALALIFPTLAGRGYTVFSTDPHIVYEPAGSWNLLGEPGSTGCGSQFLLGARDNASVSFTFPLVGLPALGRRAGAGLRRRHQLPVHLLLQRLHERDRAPTVTSHARLALLRRAHHNHHECRGPLREQVRPAHRGPLRPRREQPRRRRTHLPGRYGALDRPSELLVPRAARAGRPPAASQRPPRRGRAGRVGRQRLLRHDGVRGAQCVFTRAGVQEPQQDGYRGVRGWRGREYVRLVEGERQPRLWRPYHPRDNVWCCRPSARYPVGRRQFRHRQVVLCPVREQRHLPELYREHVSAGDHQEPRDRLLPAGWDRGRPGRGNLAGGDRRAGREQVHWRGGLDPDGSAGDVDEPRQHALGTGVPLGPADRRDRAVHPPGHHLRHGRPWLARPTAQRLAHAHVPPRRARPGYERELPHPLRVNHDVELLRHAGPQLHVQPRGHDER</sequence>
<feature type="region of interest" description="Disordered" evidence="1">
    <location>
        <begin position="217"/>
        <end position="293"/>
    </location>
</feature>
<dbReference type="AlphaFoldDB" id="A0A165D175"/>
<dbReference type="EMBL" id="KV424088">
    <property type="protein sequence ID" value="KZT51843.1"/>
    <property type="molecule type" value="Genomic_DNA"/>
</dbReference>
<feature type="compositionally biased region" description="Basic and acidic residues" evidence="1">
    <location>
        <begin position="426"/>
        <end position="441"/>
    </location>
</feature>
<evidence type="ECO:0000256" key="1">
    <source>
        <dbReference type="SAM" id="MobiDB-lite"/>
    </source>
</evidence>
<dbReference type="Proteomes" id="UP000076842">
    <property type="component" value="Unassembled WGS sequence"/>
</dbReference>
<feature type="compositionally biased region" description="Basic residues" evidence="1">
    <location>
        <begin position="23"/>
        <end position="33"/>
    </location>
</feature>
<proteinExistence type="predicted"/>
<dbReference type="InParanoid" id="A0A165D175"/>
<accession>A0A165D175</accession>
<feature type="compositionally biased region" description="Low complexity" evidence="1">
    <location>
        <begin position="265"/>
        <end position="282"/>
    </location>
</feature>
<feature type="compositionally biased region" description="Basic residues" evidence="1">
    <location>
        <begin position="1"/>
        <end position="16"/>
    </location>
</feature>